<dbReference type="CDD" id="cd01650">
    <property type="entry name" value="RT_nLTR_like"/>
    <property type="match status" value="1"/>
</dbReference>
<proteinExistence type="predicted"/>
<feature type="compositionally biased region" description="Polar residues" evidence="1">
    <location>
        <begin position="57"/>
        <end position="87"/>
    </location>
</feature>
<feature type="compositionally biased region" description="Basic and acidic residues" evidence="1">
    <location>
        <begin position="1"/>
        <end position="12"/>
    </location>
</feature>
<feature type="compositionally biased region" description="Low complexity" evidence="1">
    <location>
        <begin position="39"/>
        <end position="52"/>
    </location>
</feature>
<feature type="compositionally biased region" description="Polar residues" evidence="1">
    <location>
        <begin position="492"/>
        <end position="512"/>
    </location>
</feature>
<comment type="caution">
    <text evidence="3">The sequence shown here is derived from an EMBL/GenBank/DDBJ whole genome shotgun (WGS) entry which is preliminary data.</text>
</comment>
<name>A0A9P8TQM4_WICPI</name>
<dbReference type="Proteomes" id="UP000774326">
    <property type="component" value="Unassembled WGS sequence"/>
</dbReference>
<feature type="region of interest" description="Disordered" evidence="1">
    <location>
        <begin position="674"/>
        <end position="694"/>
    </location>
</feature>
<feature type="domain" description="Reverse transcriptase" evidence="2">
    <location>
        <begin position="1217"/>
        <end position="1503"/>
    </location>
</feature>
<feature type="non-terminal residue" evidence="3">
    <location>
        <position position="1"/>
    </location>
</feature>
<gene>
    <name evidence="3" type="ORF">WICPIJ_001546</name>
</gene>
<dbReference type="InterPro" id="IPR043502">
    <property type="entry name" value="DNA/RNA_pol_sf"/>
</dbReference>
<reference evidence="3" key="2">
    <citation type="submission" date="2021-01" db="EMBL/GenBank/DDBJ databases">
        <authorList>
            <person name="Schikora-Tamarit M.A."/>
        </authorList>
    </citation>
    <scope>NUCLEOTIDE SEQUENCE</scope>
    <source>
        <strain evidence="3">CBS2887</strain>
    </source>
</reference>
<dbReference type="InterPro" id="IPR000477">
    <property type="entry name" value="RT_dom"/>
</dbReference>
<keyword evidence="4" id="KW-1185">Reference proteome</keyword>
<accession>A0A9P8TQM4</accession>
<dbReference type="OrthoDB" id="4096848at2759"/>
<evidence type="ECO:0000313" key="3">
    <source>
        <dbReference type="EMBL" id="KAH3687470.1"/>
    </source>
</evidence>
<dbReference type="EMBL" id="JAEUBG010000833">
    <property type="protein sequence ID" value="KAH3687470.1"/>
    <property type="molecule type" value="Genomic_DNA"/>
</dbReference>
<evidence type="ECO:0000259" key="2">
    <source>
        <dbReference type="PROSITE" id="PS50878"/>
    </source>
</evidence>
<dbReference type="SUPFAM" id="SSF56672">
    <property type="entry name" value="DNA/RNA polymerases"/>
    <property type="match status" value="1"/>
</dbReference>
<reference evidence="3" key="1">
    <citation type="journal article" date="2021" name="Open Biol.">
        <title>Shared evolutionary footprints suggest mitochondrial oxidative damage underlies multiple complex I losses in fungi.</title>
        <authorList>
            <person name="Schikora-Tamarit M.A."/>
            <person name="Marcet-Houben M."/>
            <person name="Nosek J."/>
            <person name="Gabaldon T."/>
        </authorList>
    </citation>
    <scope>NUCLEOTIDE SEQUENCE</scope>
    <source>
        <strain evidence="3">CBS2887</strain>
    </source>
</reference>
<sequence>MSHLDPPAERDAGGTPPRSKNAQAPKPTPNPTSQDPVTPKRTSSTKTSSGPTDAPASVSSTEQAKSNKSQPQTSYASAASEKNNINQSREHKTKISDKSIIKFIPEYLTDPLIENHIVLETGHKHYQFIVNSPNSNDIVTINRNQAINGINSRIQTLCSLYEETSGEQIKDISGEELSDRADTLLKGGNNTKKEYEELMLYIGLKSLNIKETCFKKNSSSDIKPSYNNPIHDTFFMVFANSAIFAALSKTHKNNIQELTNIWITKETAFITSGKINFNIKELNPKKVTQDYQLILLELVIKSYDNITGSFDVLNDILDGHKYTVLKDFQHTPSKYTLDESIDHRIHMAEFQPEVSQFLIKLYKDPADEGYLPPTTITTVGGKPVSLEQLKLNRARISLRILNHISRCTFCNRSDHNNMSCTVVCARCLLRGHLKHECGSSNQTVMEIKEKKLKAERARNRKRARDAIVLEAYMKHFAPPATKAARTEVDSDGFQTVSAKTKGQPSPKQNTSKDTQKKTNPYEAIAKEGESNEHKDDDQVIEEQFVEEQVVGEQVVEEQVVGEQVVEEQAPLLQPALAIHPSKGAEMTTSIHHIDWDQEMEPQDFDMEANPSPNESPSHDLTELQGHLAQRLRSQKKGSQANIPGSLFSYLNNHQLPTLPPHIHHLITNLRLPEGQAPTVDQPTDSNSGSPNLTITTTNVQNLFKNTKGSRRIRNVLFNELHNHFHVHQASSTQSLPTPRLHSSSPEFDPHLMNSNLVLLQESSFNSDAEMSSFLEDLARNNVYTLIPNTDHKRRSRILVNHRLGMTLLLQDLLKPCFDSIGPSERADTYSDCLLRTGNTCLLVISLYLPSGKTTSILNHLFKLLVSLENFNRLYPDHGIDIVFGGDLNCIFAGEDSTSNSKPRSLPHFQAIIQLLSQISKTSDSFGHCKHGNKDISRYTNNNNGVSATRRRLDYLFIPDRFLSDQTVYHRSLQTFPGSTHNSVSVMTALESSAVPHCNQTTQEKPYYFNNHMFRFSTFSKAVKDTSVFTTSLLQDLSSFKRLDSLLPEYIRVMREIQDTFHLSRKLESDSHTTTTKSNSIRSSLIYTQWSVLNKLFKKQQQDGSISVADMNSFIGERDESTDQTTDRYLSHLSAFYEDLYSSPATNSSEYFLRDFPLTINRTEYGDLSRPISTEELKESLATLSKKSTSPGKDGLSYLLLREHFDEWSQILQGVGNQIMATGTLPESLREVIMIVIPKKQFHRSKNIQDLRPISLNSCILKLISHVFNRRLLKVADRLVHFNQVGFLNNRQMENLNLDYSTIYSNALESFELEPLGTDQPSAAMVTLDFQKAFDRLSHCFILDVLKHYQMPQGFINAMKAMISGQRARIRLNHRLSSPFPLDAGVRQGSPISPTLFILCLEPLLFRLRRNLEGVSLKHQLRQHKLVGLNLNLVSTLILPPSTGNTTVTMAYADDLSVFLKDKQDTTKMLKLLSEFAAASNMKLNEQKTELLYLSPRRFKHFTSPARGERNQVAHVIKDSQNIAVTIQEYASISCHGIFLDDLDKLPKILGHYLHEVNWAEKVNSVKQQIYFPLIDHVPFQTRSKGVNVYAYTKLFFYDPVFPMGKSDISKIEAAVNAKLKGVSMKTLTTPQRLGGFGLLNLSQQLIGHRGKFIFNLFTEPNYVTYRWLRFKLQNYCLALTYILKLSPEAIRYTDRYTDKKIGFPWFNLLDGTLLRHYNSLPTSSELKQSLHPDLRSIQCPTMMSFFDIIIDHLAFDSVFKIRLKDWFSAREIVWLRAWFQVVPYPQLSTSNTLELFHLSAAKISHRFVFNCKRSKVVVKQLTDHMNQELSADSFKQFYKKLHERTSMPIMRPHDPLLSQYHKKRWIKYWYHLYRLQIRKPGLLETLHLFILGIYDHKFEPSPHSPDLPNLSRKKCHLCDVGEDTPDHLFNACATAHYLWTSLLHHDTWAPEISIATIKSLDTHPEETMVNMNNYLHTLLHLRNQRKCSSE</sequence>
<dbReference type="PANTHER" id="PTHR31635:SF196">
    <property type="entry name" value="REVERSE TRANSCRIPTASE DOMAIN-CONTAINING PROTEIN-RELATED"/>
    <property type="match status" value="1"/>
</dbReference>
<feature type="region of interest" description="Disordered" evidence="1">
    <location>
        <begin position="1"/>
        <end position="94"/>
    </location>
</feature>
<feature type="compositionally biased region" description="Polar residues" evidence="1">
    <location>
        <begin position="678"/>
        <end position="694"/>
    </location>
</feature>
<dbReference type="InterPro" id="IPR036691">
    <property type="entry name" value="Endo/exonu/phosph_ase_sf"/>
</dbReference>
<protein>
    <recommendedName>
        <fullName evidence="2">Reverse transcriptase domain-containing protein</fullName>
    </recommendedName>
</protein>
<dbReference type="PANTHER" id="PTHR31635">
    <property type="entry name" value="REVERSE TRANSCRIPTASE DOMAIN-CONTAINING PROTEIN-RELATED"/>
    <property type="match status" value="1"/>
</dbReference>
<organism evidence="3 4">
    <name type="scientific">Wickerhamomyces pijperi</name>
    <name type="common">Yeast</name>
    <name type="synonym">Pichia pijperi</name>
    <dbReference type="NCBI Taxonomy" id="599730"/>
    <lineage>
        <taxon>Eukaryota</taxon>
        <taxon>Fungi</taxon>
        <taxon>Dikarya</taxon>
        <taxon>Ascomycota</taxon>
        <taxon>Saccharomycotina</taxon>
        <taxon>Saccharomycetes</taxon>
        <taxon>Phaffomycetales</taxon>
        <taxon>Wickerhamomycetaceae</taxon>
        <taxon>Wickerhamomyces</taxon>
    </lineage>
</organism>
<dbReference type="Gene3D" id="3.60.10.10">
    <property type="entry name" value="Endonuclease/exonuclease/phosphatase"/>
    <property type="match status" value="1"/>
</dbReference>
<evidence type="ECO:0000313" key="4">
    <source>
        <dbReference type="Proteomes" id="UP000774326"/>
    </source>
</evidence>
<dbReference type="PROSITE" id="PS50878">
    <property type="entry name" value="RT_POL"/>
    <property type="match status" value="1"/>
</dbReference>
<feature type="region of interest" description="Disordered" evidence="1">
    <location>
        <begin position="480"/>
        <end position="521"/>
    </location>
</feature>
<evidence type="ECO:0000256" key="1">
    <source>
        <dbReference type="SAM" id="MobiDB-lite"/>
    </source>
</evidence>
<dbReference type="SUPFAM" id="SSF56219">
    <property type="entry name" value="DNase I-like"/>
    <property type="match status" value="1"/>
</dbReference>
<dbReference type="Pfam" id="PF00078">
    <property type="entry name" value="RVT_1"/>
    <property type="match status" value="1"/>
</dbReference>